<feature type="transmembrane region" description="Helical" evidence="7">
    <location>
        <begin position="173"/>
        <end position="194"/>
    </location>
</feature>
<accession>A0ABQ8XDR8</accession>
<feature type="transmembrane region" description="Helical" evidence="7">
    <location>
        <begin position="206"/>
        <end position="227"/>
    </location>
</feature>
<evidence type="ECO:0000256" key="4">
    <source>
        <dbReference type="ARBA" id="ARBA00023136"/>
    </source>
</evidence>
<evidence type="ECO:0000256" key="1">
    <source>
        <dbReference type="ARBA" id="ARBA00004141"/>
    </source>
</evidence>
<feature type="coiled-coil region" evidence="5">
    <location>
        <begin position="74"/>
        <end position="101"/>
    </location>
</feature>
<feature type="transmembrane region" description="Helical" evidence="7">
    <location>
        <begin position="247"/>
        <end position="271"/>
    </location>
</feature>
<feature type="compositionally biased region" description="Polar residues" evidence="6">
    <location>
        <begin position="35"/>
        <end position="49"/>
    </location>
</feature>
<evidence type="ECO:0000313" key="9">
    <source>
        <dbReference type="Proteomes" id="UP001150062"/>
    </source>
</evidence>
<feature type="compositionally biased region" description="Low complexity" evidence="6">
    <location>
        <begin position="1"/>
        <end position="13"/>
    </location>
</feature>
<organism evidence="8 9">
    <name type="scientific">Anaeramoeba flamelloides</name>
    <dbReference type="NCBI Taxonomy" id="1746091"/>
    <lineage>
        <taxon>Eukaryota</taxon>
        <taxon>Metamonada</taxon>
        <taxon>Anaeramoebidae</taxon>
        <taxon>Anaeramoeba</taxon>
    </lineage>
</organism>
<feature type="transmembrane region" description="Helical" evidence="7">
    <location>
        <begin position="139"/>
        <end position="161"/>
    </location>
</feature>
<dbReference type="Pfam" id="PF04144">
    <property type="entry name" value="SCAMP"/>
    <property type="match status" value="1"/>
</dbReference>
<keyword evidence="4 7" id="KW-0472">Membrane</keyword>
<gene>
    <name evidence="8" type="ORF">M0813_07361</name>
</gene>
<feature type="compositionally biased region" description="Basic and acidic residues" evidence="6">
    <location>
        <begin position="24"/>
        <end position="34"/>
    </location>
</feature>
<protein>
    <submittedName>
        <fullName evidence="8">Secretory carrier-associated membrane protein</fullName>
    </submittedName>
</protein>
<dbReference type="PANTHER" id="PTHR10687:SF2">
    <property type="entry name" value="SECRETORY CARRIER-ASSOCIATED MEMBRANE PROTEIN"/>
    <property type="match status" value="1"/>
</dbReference>
<name>A0ABQ8XDR8_9EUKA</name>
<evidence type="ECO:0000256" key="5">
    <source>
        <dbReference type="SAM" id="Coils"/>
    </source>
</evidence>
<keyword evidence="2 7" id="KW-0812">Transmembrane</keyword>
<keyword evidence="5" id="KW-0175">Coiled coil</keyword>
<keyword evidence="9" id="KW-1185">Reference proteome</keyword>
<reference evidence="8" key="1">
    <citation type="submission" date="2022-08" db="EMBL/GenBank/DDBJ databases">
        <title>Novel sulfate-reducing endosymbionts in the free-living metamonad Anaeramoeba.</title>
        <authorList>
            <person name="Jerlstrom-Hultqvist J."/>
            <person name="Cepicka I."/>
            <person name="Gallot-Lavallee L."/>
            <person name="Salas-Leiva D."/>
            <person name="Curtis B.A."/>
            <person name="Zahonova K."/>
            <person name="Pipaliya S."/>
            <person name="Dacks J."/>
            <person name="Roger A.J."/>
        </authorList>
    </citation>
    <scope>NUCLEOTIDE SEQUENCE</scope>
    <source>
        <strain evidence="8">Schooner1</strain>
    </source>
</reference>
<dbReference type="EMBL" id="JAOAOG010000317">
    <property type="protein sequence ID" value="KAJ6229773.1"/>
    <property type="molecule type" value="Genomic_DNA"/>
</dbReference>
<evidence type="ECO:0000313" key="8">
    <source>
        <dbReference type="EMBL" id="KAJ6229773.1"/>
    </source>
</evidence>
<proteinExistence type="predicted"/>
<evidence type="ECO:0000256" key="7">
    <source>
        <dbReference type="SAM" id="Phobius"/>
    </source>
</evidence>
<comment type="caution">
    <text evidence="8">The sequence shown here is derived from an EMBL/GenBank/DDBJ whole genome shotgun (WGS) entry which is preliminary data.</text>
</comment>
<keyword evidence="3 7" id="KW-1133">Transmembrane helix</keyword>
<dbReference type="PANTHER" id="PTHR10687">
    <property type="entry name" value="SECRETORY CARRIER-ASSOCIATED MEMBRANE PROTEIN SCAMP"/>
    <property type="match status" value="1"/>
</dbReference>
<evidence type="ECO:0000256" key="6">
    <source>
        <dbReference type="SAM" id="MobiDB-lite"/>
    </source>
</evidence>
<evidence type="ECO:0000256" key="2">
    <source>
        <dbReference type="ARBA" id="ARBA00022692"/>
    </source>
</evidence>
<feature type="region of interest" description="Disordered" evidence="6">
    <location>
        <begin position="1"/>
        <end position="68"/>
    </location>
</feature>
<sequence>MSTSSNSNTSSSSGEGAINPFDDSSIKKAQKTENDQNNEQFGMTTNNPFETEGTGGFQEPKFIKERNLNGEKSYDERLREVQRLEAELDIREREIKNREMNLGEDYDRTPNWPRCKPFLFHDIPQDIPVQAHGFMRMAYFNWMFGTACLIWNAFCLISKLFVKEVDGKGNDLVISILFVVFGVPFAWIFWYRLLYNAARKKKSSKFILFFSTFSVWMLYSVFICIGIKGTGAAGLINLIDIYDQNKIVGVFCIINFCMWICCVLLYVWVIVRVNKYYKSSGLTTEQAKDEARTEVRKQAQEFI</sequence>
<evidence type="ECO:0000256" key="3">
    <source>
        <dbReference type="ARBA" id="ARBA00022989"/>
    </source>
</evidence>
<dbReference type="Proteomes" id="UP001150062">
    <property type="component" value="Unassembled WGS sequence"/>
</dbReference>
<comment type="subcellular location">
    <subcellularLocation>
        <location evidence="1">Membrane</location>
        <topology evidence="1">Multi-pass membrane protein</topology>
    </subcellularLocation>
</comment>
<dbReference type="InterPro" id="IPR007273">
    <property type="entry name" value="SCAMP"/>
</dbReference>